<dbReference type="PANTHER" id="PTHR30203">
    <property type="entry name" value="OUTER MEMBRANE CATION EFFLUX PROTEIN"/>
    <property type="match status" value="1"/>
</dbReference>
<keyword evidence="3" id="KW-0732">Signal</keyword>
<feature type="chain" id="PRO_5022718154" evidence="3">
    <location>
        <begin position="31"/>
        <end position="582"/>
    </location>
</feature>
<dbReference type="SUPFAM" id="SSF56954">
    <property type="entry name" value="Outer membrane efflux proteins (OEP)"/>
    <property type="match status" value="1"/>
</dbReference>
<dbReference type="EMBL" id="SJPX01000002">
    <property type="protein sequence ID" value="TWU55985.1"/>
    <property type="molecule type" value="Genomic_DNA"/>
</dbReference>
<comment type="similarity">
    <text evidence="1">Belongs to the outer membrane factor (OMF) (TC 1.B.17) family.</text>
</comment>
<dbReference type="InterPro" id="IPR010131">
    <property type="entry name" value="MdtP/NodT-like"/>
</dbReference>
<evidence type="ECO:0000313" key="4">
    <source>
        <dbReference type="EMBL" id="TWU55985.1"/>
    </source>
</evidence>
<dbReference type="PROSITE" id="PS51257">
    <property type="entry name" value="PROKAR_LIPOPROTEIN"/>
    <property type="match status" value="1"/>
</dbReference>
<dbReference type="AlphaFoldDB" id="A0A5C6F467"/>
<sequence length="582" mass="64379" precursor="true">MDRHSSRPGRTQAKRLLLAALVAASVSGCASERGVQVAKVTAPVAASTPTSVATSDVDWQQVLSEPETAVVQPVVFNDGVVIASPAVFAQPPQEDSKRSFGDFLQLDPPKGDESKGVKEDGEKDGDEPDLIEKGDEQDGRKDDKDTEGKDSKDRESDEKEGSEDGEADRTAERIATPALNGQPVEYFVGTALARHPKILAARQRVAAATNVIPQAKALPDPTFNNTFWPLHDTAIQTAAGRVANQMSVNQKVPFPDKLKTKAVIASREVQIAQTEVDAIAREITESVRLAYYEVWFATRAIDIIEETKDLVADLTDVAEARYRSGGSQQDVLRAQLETDRLDEQLITLARQKLVAQADLATLLQQPVGILPEATDELSITDTPQQIEELIALAEQCNPKLRGLAWEIQRDRDKERLACLQQYPDFSVGLNWGLVSDNHDVLSPVANGNDQLSVSFGTTLPIWREKINAGVREAAHRRSSTTRRLEAERDELYGKIRRLIVQADALVEQRDIYEERIIPRTEDTLKLSIADYRGKRTDFFTLIETYRELLMFETQLARIDATLAGTIAQLDRTVGCPYTTESR</sequence>
<evidence type="ECO:0000256" key="3">
    <source>
        <dbReference type="SAM" id="SignalP"/>
    </source>
</evidence>
<gene>
    <name evidence="4" type="ORF">Poly59_22880</name>
</gene>
<dbReference type="RefSeq" id="WP_146534070.1">
    <property type="nucleotide sequence ID" value="NZ_SJPX01000002.1"/>
</dbReference>
<dbReference type="Gene3D" id="1.20.1600.10">
    <property type="entry name" value="Outer membrane efflux proteins (OEP)"/>
    <property type="match status" value="1"/>
</dbReference>
<protein>
    <submittedName>
        <fullName evidence="4">Putative outer membrane efflux protein MdtP</fullName>
    </submittedName>
</protein>
<feature type="compositionally biased region" description="Basic and acidic residues" evidence="2">
    <location>
        <begin position="109"/>
        <end position="121"/>
    </location>
</feature>
<dbReference type="Pfam" id="PF02321">
    <property type="entry name" value="OEP"/>
    <property type="match status" value="1"/>
</dbReference>
<feature type="region of interest" description="Disordered" evidence="2">
    <location>
        <begin position="90"/>
        <end position="177"/>
    </location>
</feature>
<reference evidence="4 5" key="1">
    <citation type="submission" date="2019-02" db="EMBL/GenBank/DDBJ databases">
        <title>Deep-cultivation of Planctomycetes and their phenomic and genomic characterization uncovers novel biology.</title>
        <authorList>
            <person name="Wiegand S."/>
            <person name="Jogler M."/>
            <person name="Boedeker C."/>
            <person name="Pinto D."/>
            <person name="Vollmers J."/>
            <person name="Rivas-Marin E."/>
            <person name="Kohn T."/>
            <person name="Peeters S.H."/>
            <person name="Heuer A."/>
            <person name="Rast P."/>
            <person name="Oberbeckmann S."/>
            <person name="Bunk B."/>
            <person name="Jeske O."/>
            <person name="Meyerdierks A."/>
            <person name="Storesund J.E."/>
            <person name="Kallscheuer N."/>
            <person name="Luecker S."/>
            <person name="Lage O.M."/>
            <person name="Pohl T."/>
            <person name="Merkel B.J."/>
            <person name="Hornburger P."/>
            <person name="Mueller R.-W."/>
            <person name="Bruemmer F."/>
            <person name="Labrenz M."/>
            <person name="Spormann A.M."/>
            <person name="Op Den Camp H."/>
            <person name="Overmann J."/>
            <person name="Amann R."/>
            <person name="Jetten M.S.M."/>
            <person name="Mascher T."/>
            <person name="Medema M.H."/>
            <person name="Devos D.P."/>
            <person name="Kaster A.-K."/>
            <person name="Ovreas L."/>
            <person name="Rohde M."/>
            <person name="Galperin M.Y."/>
            <person name="Jogler C."/>
        </authorList>
    </citation>
    <scope>NUCLEOTIDE SEQUENCE [LARGE SCALE GENOMIC DNA]</scope>
    <source>
        <strain evidence="4 5">Poly59</strain>
    </source>
</reference>
<evidence type="ECO:0000256" key="1">
    <source>
        <dbReference type="ARBA" id="ARBA00007613"/>
    </source>
</evidence>
<dbReference type="Proteomes" id="UP000317977">
    <property type="component" value="Unassembled WGS sequence"/>
</dbReference>
<feature type="signal peptide" evidence="3">
    <location>
        <begin position="1"/>
        <end position="30"/>
    </location>
</feature>
<dbReference type="PANTHER" id="PTHR30203:SF24">
    <property type="entry name" value="BLR4935 PROTEIN"/>
    <property type="match status" value="1"/>
</dbReference>
<evidence type="ECO:0000313" key="5">
    <source>
        <dbReference type="Proteomes" id="UP000317977"/>
    </source>
</evidence>
<name>A0A5C6F467_9BACT</name>
<comment type="caution">
    <text evidence="4">The sequence shown here is derived from an EMBL/GenBank/DDBJ whole genome shotgun (WGS) entry which is preliminary data.</text>
</comment>
<feature type="compositionally biased region" description="Basic and acidic residues" evidence="2">
    <location>
        <begin position="130"/>
        <end position="159"/>
    </location>
</feature>
<dbReference type="InterPro" id="IPR003423">
    <property type="entry name" value="OMP_efflux"/>
</dbReference>
<organism evidence="4 5">
    <name type="scientific">Rubripirellula reticaptiva</name>
    <dbReference type="NCBI Taxonomy" id="2528013"/>
    <lineage>
        <taxon>Bacteria</taxon>
        <taxon>Pseudomonadati</taxon>
        <taxon>Planctomycetota</taxon>
        <taxon>Planctomycetia</taxon>
        <taxon>Pirellulales</taxon>
        <taxon>Pirellulaceae</taxon>
        <taxon>Rubripirellula</taxon>
    </lineage>
</organism>
<accession>A0A5C6F467</accession>
<dbReference type="OrthoDB" id="237666at2"/>
<keyword evidence="5" id="KW-1185">Reference proteome</keyword>
<proteinExistence type="inferred from homology"/>
<evidence type="ECO:0000256" key="2">
    <source>
        <dbReference type="SAM" id="MobiDB-lite"/>
    </source>
</evidence>
<dbReference type="GO" id="GO:0015562">
    <property type="term" value="F:efflux transmembrane transporter activity"/>
    <property type="evidence" value="ECO:0007669"/>
    <property type="project" value="InterPro"/>
</dbReference>